<sequence length="173" mass="19836">MILLKEISQKDIGISNGDVDIAYRLRKAARAMVVNKDNRIAILNVTKDKYHKLPGGGFEGDEDVEEALRREVMEEVGAEIEIQDEVGCTIEYRDEFKLLQISYCYIARIVGELVPVSFTELEISDGFQLQWYSIEEAIEIMESDQPQSYVGKFIHARDIIFLKEAQKIFKSSH</sequence>
<organism evidence="1 2">
    <name type="scientific">Inconstantimicrobium mannanitabidum</name>
    <dbReference type="NCBI Taxonomy" id="1604901"/>
    <lineage>
        <taxon>Bacteria</taxon>
        <taxon>Bacillati</taxon>
        <taxon>Bacillota</taxon>
        <taxon>Clostridia</taxon>
        <taxon>Eubacteriales</taxon>
        <taxon>Clostridiaceae</taxon>
        <taxon>Inconstantimicrobium</taxon>
    </lineage>
</organism>
<comment type="caution">
    <text evidence="1">The sequence shown here is derived from an EMBL/GenBank/DDBJ whole genome shotgun (WGS) entry which is preliminary data.</text>
</comment>
<dbReference type="Proteomes" id="UP001058074">
    <property type="component" value="Unassembled WGS sequence"/>
</dbReference>
<reference evidence="1" key="1">
    <citation type="journal article" date="2025" name="Int. J. Syst. Evol. Microbiol.">
        <title>Inconstantimicrobium mannanitabidum sp. nov., a novel member of the family Clostridiaceae isolated from anoxic soil under the treatment of reductive soil disinfestation.</title>
        <authorList>
            <person name="Ueki A."/>
            <person name="Tonouchi A."/>
            <person name="Honma S."/>
            <person name="Kaku N."/>
            <person name="Ueki K."/>
        </authorList>
    </citation>
    <scope>NUCLEOTIDE SEQUENCE</scope>
    <source>
        <strain evidence="1">TW13</strain>
    </source>
</reference>
<proteinExistence type="predicted"/>
<name>A0ACB5R8P9_9CLOT</name>
<keyword evidence="2" id="KW-1185">Reference proteome</keyword>
<evidence type="ECO:0000313" key="1">
    <source>
        <dbReference type="EMBL" id="GKX65341.1"/>
    </source>
</evidence>
<gene>
    <name evidence="1" type="ORF">rsdtw13_05990</name>
</gene>
<evidence type="ECO:0000313" key="2">
    <source>
        <dbReference type="Proteomes" id="UP001058074"/>
    </source>
</evidence>
<dbReference type="EMBL" id="BROD01000001">
    <property type="protein sequence ID" value="GKX65341.1"/>
    <property type="molecule type" value="Genomic_DNA"/>
</dbReference>
<protein>
    <submittedName>
        <fullName evidence="1">Uncharacterized protein</fullName>
    </submittedName>
</protein>
<accession>A0ACB5R8P9</accession>